<dbReference type="Gene3D" id="3.40.630.30">
    <property type="match status" value="1"/>
</dbReference>
<dbReference type="AlphaFoldDB" id="A0AAD5EE31"/>
<dbReference type="InterPro" id="IPR055100">
    <property type="entry name" value="GNAT_LYC1-like"/>
</dbReference>
<proteinExistence type="predicted"/>
<gene>
    <name evidence="2" type="ORF">K450DRAFT_232531</name>
</gene>
<protein>
    <recommendedName>
        <fullName evidence="1">LYC1 C-terminal domain-containing protein</fullName>
    </recommendedName>
</protein>
<dbReference type="GeneID" id="75912955"/>
<dbReference type="InterPro" id="IPR016181">
    <property type="entry name" value="Acyl_CoA_acyltransferase"/>
</dbReference>
<dbReference type="Pfam" id="PF22998">
    <property type="entry name" value="GNAT_LYC1-like"/>
    <property type="match status" value="1"/>
</dbReference>
<dbReference type="Proteomes" id="UP001206595">
    <property type="component" value="Unassembled WGS sequence"/>
</dbReference>
<name>A0AAD5EE31_UMBRA</name>
<comment type="caution">
    <text evidence="2">The sequence shown here is derived from an EMBL/GenBank/DDBJ whole genome shotgun (WGS) entry which is preliminary data.</text>
</comment>
<dbReference type="PANTHER" id="PTHR34815">
    <property type="entry name" value="LYSINE ACETYLTRANSFERASE"/>
    <property type="match status" value="1"/>
</dbReference>
<evidence type="ECO:0000313" key="2">
    <source>
        <dbReference type="EMBL" id="KAI8581330.1"/>
    </source>
</evidence>
<dbReference type="PANTHER" id="PTHR34815:SF2">
    <property type="entry name" value="N-ACETYLTRANSFERASE DOMAIN-CONTAINING PROTEIN"/>
    <property type="match status" value="1"/>
</dbReference>
<evidence type="ECO:0000313" key="3">
    <source>
        <dbReference type="Proteomes" id="UP001206595"/>
    </source>
</evidence>
<accession>A0AAD5EE31</accession>
<organism evidence="2 3">
    <name type="scientific">Umbelopsis ramanniana AG</name>
    <dbReference type="NCBI Taxonomy" id="1314678"/>
    <lineage>
        <taxon>Eukaryota</taxon>
        <taxon>Fungi</taxon>
        <taxon>Fungi incertae sedis</taxon>
        <taxon>Mucoromycota</taxon>
        <taxon>Mucoromycotina</taxon>
        <taxon>Umbelopsidomycetes</taxon>
        <taxon>Umbelopsidales</taxon>
        <taxon>Umbelopsidaceae</taxon>
        <taxon>Umbelopsis</taxon>
    </lineage>
</organism>
<dbReference type="EMBL" id="MU620906">
    <property type="protein sequence ID" value="KAI8581330.1"/>
    <property type="molecule type" value="Genomic_DNA"/>
</dbReference>
<sequence length="369" mass="42133">MATLTTALLPARVDIMSMTNRSEGLFRKTTSDNFFQMSNLIIRKGSKDQFVKSLKNNVIEWGGCLTPEQYYEREHILMETAYAQKAHGFLVLVPENDPLTDDILAHCEVYEHPALVSTTAGEAQQAKCMGIGSVFCPVEHRGHGYASQMLKLLHQEFEKDPTVRASNLYSDIGSVFYDRLGWKTMPSKEIFIAAEPPLAVPDNVKAITSYEEIQVLTAKDVELLHKEMKDLKSTAVCILPTAEKTAWLQLRSNYYFEKLTPWTIDTLGAYIPGTDNYATFFYHFERKCIYFLRMRSDSEETTKAFLAVAQREALRFQFVKIAIWDIPTLKDNDINQSVNEMRTESISALATFDVPTEVTWLLNEKFAWI</sequence>
<evidence type="ECO:0000259" key="1">
    <source>
        <dbReference type="Pfam" id="PF22998"/>
    </source>
</evidence>
<keyword evidence="3" id="KW-1185">Reference proteome</keyword>
<dbReference type="Pfam" id="PF13527">
    <property type="entry name" value="Acetyltransf_9"/>
    <property type="match status" value="1"/>
</dbReference>
<reference evidence="2" key="2">
    <citation type="journal article" date="2022" name="Proc. Natl. Acad. Sci. U.S.A.">
        <title>Diploid-dominant life cycles characterize the early evolution of Fungi.</title>
        <authorList>
            <person name="Amses K.R."/>
            <person name="Simmons D.R."/>
            <person name="Longcore J.E."/>
            <person name="Mondo S.J."/>
            <person name="Seto K."/>
            <person name="Jeronimo G.H."/>
            <person name="Bonds A.E."/>
            <person name="Quandt C.A."/>
            <person name="Davis W.J."/>
            <person name="Chang Y."/>
            <person name="Federici B.A."/>
            <person name="Kuo A."/>
            <person name="LaButti K."/>
            <person name="Pangilinan J."/>
            <person name="Andreopoulos W."/>
            <person name="Tritt A."/>
            <person name="Riley R."/>
            <person name="Hundley H."/>
            <person name="Johnson J."/>
            <person name="Lipzen A."/>
            <person name="Barry K."/>
            <person name="Lang B.F."/>
            <person name="Cuomo C.A."/>
            <person name="Buchler N.E."/>
            <person name="Grigoriev I.V."/>
            <person name="Spatafora J.W."/>
            <person name="Stajich J.E."/>
            <person name="James T.Y."/>
        </authorList>
    </citation>
    <scope>NUCLEOTIDE SEQUENCE</scope>
    <source>
        <strain evidence="2">AG</strain>
    </source>
</reference>
<feature type="domain" description="LYC1 C-terminal" evidence="1">
    <location>
        <begin position="201"/>
        <end position="368"/>
    </location>
</feature>
<dbReference type="RefSeq" id="XP_051446334.1">
    <property type="nucleotide sequence ID" value="XM_051587610.1"/>
</dbReference>
<reference evidence="2" key="1">
    <citation type="submission" date="2021-06" db="EMBL/GenBank/DDBJ databases">
        <authorList>
            <consortium name="DOE Joint Genome Institute"/>
            <person name="Mondo S.J."/>
            <person name="Amses K.R."/>
            <person name="Simmons D.R."/>
            <person name="Longcore J.E."/>
            <person name="Seto K."/>
            <person name="Alves G.H."/>
            <person name="Bonds A.E."/>
            <person name="Quandt C.A."/>
            <person name="Davis W.J."/>
            <person name="Chang Y."/>
            <person name="Letcher P.M."/>
            <person name="Powell M.J."/>
            <person name="Kuo A."/>
            <person name="Labutti K."/>
            <person name="Pangilinan J."/>
            <person name="Andreopoulos W."/>
            <person name="Tritt A."/>
            <person name="Riley R."/>
            <person name="Hundley H."/>
            <person name="Johnson J."/>
            <person name="Lipzen A."/>
            <person name="Barry K."/>
            <person name="Berbee M.L."/>
            <person name="Buchler N.E."/>
            <person name="Grigoriev I.V."/>
            <person name="Spatafora J.W."/>
            <person name="Stajich J.E."/>
            <person name="James T.Y."/>
        </authorList>
    </citation>
    <scope>NUCLEOTIDE SEQUENCE</scope>
    <source>
        <strain evidence="2">AG</strain>
    </source>
</reference>
<dbReference type="SUPFAM" id="SSF55729">
    <property type="entry name" value="Acyl-CoA N-acyltransferases (Nat)"/>
    <property type="match status" value="1"/>
</dbReference>
<dbReference type="InterPro" id="IPR053013">
    <property type="entry name" value="LAT"/>
</dbReference>